<sequence>MVIRSSQIDWLLWEYFTESDFIVWVSWTILNKRSRELDDIKKAIKYGSRALALTPEDHPDLPRELDDLKKAIKYESIALVLTPGDHPDLPSRLNNLGTSYRNQFNRLGEQDDLEQVIKYESRPLVLTPDGRPDVASQQANLITSYEDSLQRLGELEDHDKTLDAYYPQVMSNNDRQEAPLVDETQSRRKVTARMIPGAKYSPLPSSHELLQNEPITPSTGTQFSAGLPNGPTNSDPINKIRGVDHYEESVLRDTPISKQMCLQICVGLSYMHGIGIIHGDLKGANIFISDNGTPVLADFGNSLHKDQTMKFTETTSCRSLTIRWSAAELLDGSGVHSEASDVYALAMTIYQEVLAGDLPYKGKTIFVIMNLVAKETPPERPKSITSEKEDGNKLWDFLLRCWSLEPKARPGASQVADMMKAIDPSGLSLHVLAKTTDP</sequence>
<dbReference type="InterPro" id="IPR011990">
    <property type="entry name" value="TPR-like_helical_dom_sf"/>
</dbReference>
<dbReference type="InterPro" id="IPR011009">
    <property type="entry name" value="Kinase-like_dom_sf"/>
</dbReference>
<dbReference type="InterPro" id="IPR008271">
    <property type="entry name" value="Ser/Thr_kinase_AS"/>
</dbReference>
<gene>
    <name evidence="2" type="ORF">RDB_LOCUS157552</name>
</gene>
<feature type="domain" description="Protein kinase" evidence="1">
    <location>
        <begin position="1"/>
        <end position="422"/>
    </location>
</feature>
<evidence type="ECO:0000313" key="2">
    <source>
        <dbReference type="EMBL" id="CAE7214384.1"/>
    </source>
</evidence>
<dbReference type="Proteomes" id="UP000663827">
    <property type="component" value="Unassembled WGS sequence"/>
</dbReference>
<dbReference type="GO" id="GO:0004674">
    <property type="term" value="F:protein serine/threonine kinase activity"/>
    <property type="evidence" value="ECO:0007669"/>
    <property type="project" value="TreeGrafter"/>
</dbReference>
<proteinExistence type="predicted"/>
<dbReference type="InterPro" id="IPR000719">
    <property type="entry name" value="Prot_kinase_dom"/>
</dbReference>
<dbReference type="GO" id="GO:0005524">
    <property type="term" value="F:ATP binding"/>
    <property type="evidence" value="ECO:0007669"/>
    <property type="project" value="InterPro"/>
</dbReference>
<dbReference type="EMBL" id="CAJNJQ010004853">
    <property type="protein sequence ID" value="CAE7214384.1"/>
    <property type="molecule type" value="Genomic_DNA"/>
</dbReference>
<comment type="caution">
    <text evidence="2">The sequence shown here is derived from an EMBL/GenBank/DDBJ whole genome shotgun (WGS) entry which is preliminary data.</text>
</comment>
<dbReference type="InterPro" id="IPR001245">
    <property type="entry name" value="Ser-Thr/Tyr_kinase_cat_dom"/>
</dbReference>
<name>A0A8H3E9Q7_9AGAM</name>
<dbReference type="AlphaFoldDB" id="A0A8H3E9Q7"/>
<reference evidence="2" key="1">
    <citation type="submission" date="2021-01" db="EMBL/GenBank/DDBJ databases">
        <authorList>
            <person name="Kaushik A."/>
        </authorList>
    </citation>
    <scope>NUCLEOTIDE SEQUENCE</scope>
    <source>
        <strain evidence="2">AG5</strain>
    </source>
</reference>
<dbReference type="PROSITE" id="PS50011">
    <property type="entry name" value="PROTEIN_KINASE_DOM"/>
    <property type="match status" value="1"/>
</dbReference>
<dbReference type="PROSITE" id="PS00108">
    <property type="entry name" value="PROTEIN_KINASE_ST"/>
    <property type="match status" value="1"/>
</dbReference>
<dbReference type="Pfam" id="PF07714">
    <property type="entry name" value="PK_Tyr_Ser-Thr"/>
    <property type="match status" value="1"/>
</dbReference>
<dbReference type="PANTHER" id="PTHR44329">
    <property type="entry name" value="SERINE/THREONINE-PROTEIN KINASE TNNI3K-RELATED"/>
    <property type="match status" value="1"/>
</dbReference>
<evidence type="ECO:0000313" key="3">
    <source>
        <dbReference type="Proteomes" id="UP000663827"/>
    </source>
</evidence>
<dbReference type="InterPro" id="IPR051681">
    <property type="entry name" value="Ser/Thr_Kinases-Pseudokinases"/>
</dbReference>
<dbReference type="Gene3D" id="1.25.40.10">
    <property type="entry name" value="Tetratricopeptide repeat domain"/>
    <property type="match status" value="1"/>
</dbReference>
<accession>A0A8H3E9Q7</accession>
<evidence type="ECO:0000259" key="1">
    <source>
        <dbReference type="PROSITE" id="PS50011"/>
    </source>
</evidence>
<dbReference type="PANTHER" id="PTHR44329:SF214">
    <property type="entry name" value="PROTEIN KINASE DOMAIN-CONTAINING PROTEIN"/>
    <property type="match status" value="1"/>
</dbReference>
<protein>
    <recommendedName>
        <fullName evidence="1">Protein kinase domain-containing protein</fullName>
    </recommendedName>
</protein>
<dbReference type="SUPFAM" id="SSF56112">
    <property type="entry name" value="Protein kinase-like (PK-like)"/>
    <property type="match status" value="1"/>
</dbReference>
<dbReference type="Gene3D" id="1.10.510.10">
    <property type="entry name" value="Transferase(Phosphotransferase) domain 1"/>
    <property type="match status" value="1"/>
</dbReference>
<dbReference type="SMART" id="SM00220">
    <property type="entry name" value="S_TKc"/>
    <property type="match status" value="1"/>
</dbReference>
<organism evidence="2 3">
    <name type="scientific">Rhizoctonia solani</name>
    <dbReference type="NCBI Taxonomy" id="456999"/>
    <lineage>
        <taxon>Eukaryota</taxon>
        <taxon>Fungi</taxon>
        <taxon>Dikarya</taxon>
        <taxon>Basidiomycota</taxon>
        <taxon>Agaricomycotina</taxon>
        <taxon>Agaricomycetes</taxon>
        <taxon>Cantharellales</taxon>
        <taxon>Ceratobasidiaceae</taxon>
        <taxon>Rhizoctonia</taxon>
    </lineage>
</organism>